<dbReference type="Gene3D" id="3.90.550.10">
    <property type="entry name" value="Spore Coat Polysaccharide Biosynthesis Protein SpsA, Chain A"/>
    <property type="match status" value="1"/>
</dbReference>
<protein>
    <submittedName>
        <fullName evidence="2">Nucleotidyltransferase family protein</fullName>
    </submittedName>
</protein>
<gene>
    <name evidence="2" type="ORF">KME15_19170</name>
</gene>
<dbReference type="Pfam" id="PF00483">
    <property type="entry name" value="NTP_transferase"/>
    <property type="match status" value="1"/>
</dbReference>
<dbReference type="InterPro" id="IPR029044">
    <property type="entry name" value="Nucleotide-diphossugar_trans"/>
</dbReference>
<organism evidence="2 3">
    <name type="scientific">Drouetiella hepatica Uher 2000/2452</name>
    <dbReference type="NCBI Taxonomy" id="904376"/>
    <lineage>
        <taxon>Bacteria</taxon>
        <taxon>Bacillati</taxon>
        <taxon>Cyanobacteriota</taxon>
        <taxon>Cyanophyceae</taxon>
        <taxon>Oculatellales</taxon>
        <taxon>Oculatellaceae</taxon>
        <taxon>Drouetiella</taxon>
    </lineage>
</organism>
<dbReference type="AlphaFoldDB" id="A0A951UNJ5"/>
<evidence type="ECO:0000313" key="3">
    <source>
        <dbReference type="Proteomes" id="UP000757435"/>
    </source>
</evidence>
<proteinExistence type="predicted"/>
<dbReference type="InterPro" id="IPR050486">
    <property type="entry name" value="Mannose-1P_guanyltransferase"/>
</dbReference>
<sequence>MPGVLVLAAGKSTRIQSIAQGIPKPLLSIQERSILERNLSWLAQSGADTIWINLHYRPDDIQTAIGDGSELGLNISYSLEPEILGTAGAYKNLESQWKGSTLVVYGDSLVRFDLQKFLTTHEKTNADVTIALFDQNMHLHTAIAGGRVVMDDQNRITDFVETGAGEAPRSTLINAAVYLLEPEILDLIPEQTFYDFARDLFPKMLAEGYYLQGHLIDGYCLGLDTPESYAKAMSLIESEQIKLA</sequence>
<accession>A0A951UNJ5</accession>
<dbReference type="EMBL" id="JAHHHD010000026">
    <property type="protein sequence ID" value="MBW4660801.1"/>
    <property type="molecule type" value="Genomic_DNA"/>
</dbReference>
<dbReference type="InterPro" id="IPR005835">
    <property type="entry name" value="NTP_transferase_dom"/>
</dbReference>
<reference evidence="2" key="1">
    <citation type="submission" date="2021-05" db="EMBL/GenBank/DDBJ databases">
        <authorList>
            <person name="Pietrasiak N."/>
            <person name="Ward R."/>
            <person name="Stajich J.E."/>
            <person name="Kurbessoian T."/>
        </authorList>
    </citation>
    <scope>NUCLEOTIDE SEQUENCE</scope>
    <source>
        <strain evidence="2">UHER 2000/2452</strain>
    </source>
</reference>
<name>A0A951UNJ5_9CYAN</name>
<dbReference type="CDD" id="cd04181">
    <property type="entry name" value="NTP_transferase"/>
    <property type="match status" value="1"/>
</dbReference>
<dbReference type="Proteomes" id="UP000757435">
    <property type="component" value="Unassembled WGS sequence"/>
</dbReference>
<dbReference type="PANTHER" id="PTHR22572">
    <property type="entry name" value="SUGAR-1-PHOSPHATE GUANYL TRANSFERASE"/>
    <property type="match status" value="1"/>
</dbReference>
<evidence type="ECO:0000313" key="2">
    <source>
        <dbReference type="EMBL" id="MBW4660801.1"/>
    </source>
</evidence>
<evidence type="ECO:0000259" key="1">
    <source>
        <dbReference type="Pfam" id="PF00483"/>
    </source>
</evidence>
<comment type="caution">
    <text evidence="2">The sequence shown here is derived from an EMBL/GenBank/DDBJ whole genome shotgun (WGS) entry which is preliminary data.</text>
</comment>
<feature type="domain" description="Nucleotidyl transferase" evidence="1">
    <location>
        <begin position="5"/>
        <end position="237"/>
    </location>
</feature>
<reference evidence="2" key="2">
    <citation type="journal article" date="2022" name="Microbiol. Resour. Announc.">
        <title>Metagenome Sequencing to Explore Phylogenomics of Terrestrial Cyanobacteria.</title>
        <authorList>
            <person name="Ward R.D."/>
            <person name="Stajich J.E."/>
            <person name="Johansen J.R."/>
            <person name="Huntemann M."/>
            <person name="Clum A."/>
            <person name="Foster B."/>
            <person name="Foster B."/>
            <person name="Roux S."/>
            <person name="Palaniappan K."/>
            <person name="Varghese N."/>
            <person name="Mukherjee S."/>
            <person name="Reddy T.B.K."/>
            <person name="Daum C."/>
            <person name="Copeland A."/>
            <person name="Chen I.A."/>
            <person name="Ivanova N.N."/>
            <person name="Kyrpides N.C."/>
            <person name="Shapiro N."/>
            <person name="Eloe-Fadrosh E.A."/>
            <person name="Pietrasiak N."/>
        </authorList>
    </citation>
    <scope>NUCLEOTIDE SEQUENCE</scope>
    <source>
        <strain evidence="2">UHER 2000/2452</strain>
    </source>
</reference>
<dbReference type="SUPFAM" id="SSF53448">
    <property type="entry name" value="Nucleotide-diphospho-sugar transferases"/>
    <property type="match status" value="1"/>
</dbReference>